<reference evidence="2" key="2">
    <citation type="submission" date="2021-04" db="EMBL/GenBank/DDBJ databases">
        <authorList>
            <person name="Gilroy R."/>
        </authorList>
    </citation>
    <scope>NUCLEOTIDE SEQUENCE</scope>
    <source>
        <strain evidence="2">5790</strain>
    </source>
</reference>
<feature type="domain" description="DJ-1/PfpI" evidence="1">
    <location>
        <begin position="3"/>
        <end position="159"/>
    </location>
</feature>
<protein>
    <submittedName>
        <fullName evidence="2">DJ-1/PfpI family protein</fullName>
    </submittedName>
</protein>
<organism evidence="2 3">
    <name type="scientific">Candidatus Monoglobus merdigallinarum</name>
    <dbReference type="NCBI Taxonomy" id="2838698"/>
    <lineage>
        <taxon>Bacteria</taxon>
        <taxon>Bacillati</taxon>
        <taxon>Bacillota</taxon>
        <taxon>Clostridia</taxon>
        <taxon>Monoglobales</taxon>
        <taxon>Monoglobaceae</taxon>
        <taxon>Monoglobus</taxon>
    </lineage>
</organism>
<dbReference type="NCBIfam" id="TIGR01383">
    <property type="entry name" value="not_thiJ"/>
    <property type="match status" value="1"/>
</dbReference>
<dbReference type="PANTHER" id="PTHR48094">
    <property type="entry name" value="PROTEIN/NUCLEIC ACID DEGLYCASE DJ-1-RELATED"/>
    <property type="match status" value="1"/>
</dbReference>
<dbReference type="GO" id="GO:0005737">
    <property type="term" value="C:cytoplasm"/>
    <property type="evidence" value="ECO:0007669"/>
    <property type="project" value="TreeGrafter"/>
</dbReference>
<dbReference type="Pfam" id="PF01965">
    <property type="entry name" value="DJ-1_PfpI"/>
    <property type="match status" value="1"/>
</dbReference>
<dbReference type="InterPro" id="IPR050325">
    <property type="entry name" value="Prot/Nucl_acid_deglycase"/>
</dbReference>
<dbReference type="InterPro" id="IPR006287">
    <property type="entry name" value="DJ-1"/>
</dbReference>
<dbReference type="SUPFAM" id="SSF52317">
    <property type="entry name" value="Class I glutamine amidotransferase-like"/>
    <property type="match status" value="1"/>
</dbReference>
<gene>
    <name evidence="2" type="ORF">H9900_05480</name>
</gene>
<reference evidence="2" key="1">
    <citation type="journal article" date="2021" name="PeerJ">
        <title>Extensive microbial diversity within the chicken gut microbiome revealed by metagenomics and culture.</title>
        <authorList>
            <person name="Gilroy R."/>
            <person name="Ravi A."/>
            <person name="Getino M."/>
            <person name="Pursley I."/>
            <person name="Horton D.L."/>
            <person name="Alikhan N.F."/>
            <person name="Baker D."/>
            <person name="Gharbi K."/>
            <person name="Hall N."/>
            <person name="Watson M."/>
            <person name="Adriaenssens E.M."/>
            <person name="Foster-Nyarko E."/>
            <person name="Jarju S."/>
            <person name="Secka A."/>
            <person name="Antonio M."/>
            <person name="Oren A."/>
            <person name="Chaudhuri R.R."/>
            <person name="La Ragione R."/>
            <person name="Hildebrand F."/>
            <person name="Pallen M.J."/>
        </authorList>
    </citation>
    <scope>NUCLEOTIDE SEQUENCE</scope>
    <source>
        <strain evidence="2">5790</strain>
    </source>
</reference>
<dbReference type="PANTHER" id="PTHR48094:SF12">
    <property type="entry name" value="PARKINSON DISEASE PROTEIN 7 HOMOLOG"/>
    <property type="match status" value="1"/>
</dbReference>
<comment type="caution">
    <text evidence="2">The sequence shown here is derived from an EMBL/GenBank/DDBJ whole genome shotgun (WGS) entry which is preliminary data.</text>
</comment>
<dbReference type="InterPro" id="IPR029062">
    <property type="entry name" value="Class_I_gatase-like"/>
</dbReference>
<dbReference type="Gene3D" id="3.40.50.880">
    <property type="match status" value="1"/>
</dbReference>
<dbReference type="EMBL" id="DXIJ01000114">
    <property type="protein sequence ID" value="HIV86244.1"/>
    <property type="molecule type" value="Genomic_DNA"/>
</dbReference>
<proteinExistence type="predicted"/>
<accession>A0A9D1PQR4</accession>
<name>A0A9D1PQR4_9FIRM</name>
<dbReference type="Proteomes" id="UP000824162">
    <property type="component" value="Unassembled WGS sequence"/>
</dbReference>
<evidence type="ECO:0000313" key="3">
    <source>
        <dbReference type="Proteomes" id="UP000824162"/>
    </source>
</evidence>
<dbReference type="AlphaFoldDB" id="A0A9D1PQR4"/>
<evidence type="ECO:0000259" key="1">
    <source>
        <dbReference type="Pfam" id="PF01965"/>
    </source>
</evidence>
<dbReference type="CDD" id="cd03135">
    <property type="entry name" value="GATase1_DJ-1"/>
    <property type="match status" value="1"/>
</dbReference>
<evidence type="ECO:0000313" key="2">
    <source>
        <dbReference type="EMBL" id="HIV86244.1"/>
    </source>
</evidence>
<dbReference type="InterPro" id="IPR002818">
    <property type="entry name" value="DJ-1/PfpI"/>
</dbReference>
<sequence length="176" mass="18581">MLYMFLADGFEETEAIAPLDVIRRAAIDIKTVGIGSDMPCSTHGVYVKPDCLDVDMSDISGIILPGGMPGTLNLQKSPVVSGAIEHCAKENKLIAAICAAPMILGELGLLDGRRATCFPGFEDSLGDAELSDLGVVRDGNFITAAGAGKALEFGAEIVDYILGDDKGRKTLKKMQF</sequence>